<dbReference type="InterPro" id="IPR015927">
    <property type="entry name" value="Peptidase_S24_S26A/B/C"/>
</dbReference>
<comment type="caution">
    <text evidence="2">The sequence shown here is derived from an EMBL/GenBank/DDBJ whole genome shotgun (WGS) entry which is preliminary data.</text>
</comment>
<dbReference type="AlphaFoldDB" id="A0A8T4H5N4"/>
<dbReference type="Pfam" id="PF00717">
    <property type="entry name" value="Peptidase_S24"/>
    <property type="match status" value="1"/>
</dbReference>
<gene>
    <name evidence="2" type="ORF">J5U18_01030</name>
</gene>
<dbReference type="InterPro" id="IPR036286">
    <property type="entry name" value="LexA/Signal_pep-like_sf"/>
</dbReference>
<organism evidence="2 3">
    <name type="scientific">Rhinopithecimicrobium faecis</name>
    <dbReference type="NCBI Taxonomy" id="2820698"/>
    <lineage>
        <taxon>Bacteria</taxon>
        <taxon>Pseudomonadati</taxon>
        <taxon>Bacteroidota</taxon>
        <taxon>Sphingobacteriia</taxon>
        <taxon>Sphingobacteriales</taxon>
        <taxon>Sphingobacteriaceae</taxon>
        <taxon>Rhinopithecimicrobium</taxon>
    </lineage>
</organism>
<proteinExistence type="predicted"/>
<protein>
    <submittedName>
        <fullName evidence="2">S24/S26 family peptidase</fullName>
    </submittedName>
</protein>
<sequence>MAVKKHSITIANDIFLEEITHFIALGKSVSINIKGNSMNPFLLDGEKILLKPIKDFKLSIGLIILAKYNNKMVLHRLIKFNKDTIWLAGDGNIKQIEQINLANAIAVAQIVYRNNTELLLINKWSRWKGYGWFLIRPFRRIYNKIIKIYSNKRIYEIKK</sequence>
<keyword evidence="3" id="KW-1185">Reference proteome</keyword>
<evidence type="ECO:0000259" key="1">
    <source>
        <dbReference type="Pfam" id="PF00717"/>
    </source>
</evidence>
<dbReference type="Gene3D" id="2.10.109.10">
    <property type="entry name" value="Umud Fragment, subunit A"/>
    <property type="match status" value="1"/>
</dbReference>
<evidence type="ECO:0000313" key="2">
    <source>
        <dbReference type="EMBL" id="MBP3942159.1"/>
    </source>
</evidence>
<dbReference type="CDD" id="cd06462">
    <property type="entry name" value="Peptidase_S24_S26"/>
    <property type="match status" value="1"/>
</dbReference>
<name>A0A8T4H5N4_9SPHI</name>
<accession>A0A8T4H5N4</accession>
<evidence type="ECO:0000313" key="3">
    <source>
        <dbReference type="Proteomes" id="UP000679691"/>
    </source>
</evidence>
<dbReference type="RefSeq" id="WP_353545640.1">
    <property type="nucleotide sequence ID" value="NZ_JAGKSB010000001.1"/>
</dbReference>
<dbReference type="SUPFAM" id="SSF51306">
    <property type="entry name" value="LexA/Signal peptidase"/>
    <property type="match status" value="1"/>
</dbReference>
<feature type="domain" description="Peptidase S24/S26A/S26B/S26C" evidence="1">
    <location>
        <begin position="26"/>
        <end position="90"/>
    </location>
</feature>
<dbReference type="EMBL" id="JAGKSB010000001">
    <property type="protein sequence ID" value="MBP3942159.1"/>
    <property type="molecule type" value="Genomic_DNA"/>
</dbReference>
<reference evidence="2" key="1">
    <citation type="submission" date="2021-03" db="EMBL/GenBank/DDBJ databases">
        <authorList>
            <person name="Lu T."/>
            <person name="Wang Q."/>
            <person name="Han X."/>
        </authorList>
    </citation>
    <scope>NUCLEOTIDE SEQUENCE</scope>
    <source>
        <strain evidence="2">WQ 2009</strain>
    </source>
</reference>
<dbReference type="Proteomes" id="UP000679691">
    <property type="component" value="Unassembled WGS sequence"/>
</dbReference>